<dbReference type="OrthoDB" id="6155966at2759"/>
<feature type="compositionally biased region" description="Polar residues" evidence="9">
    <location>
        <begin position="797"/>
        <end position="808"/>
    </location>
</feature>
<feature type="compositionally biased region" description="Gly residues" evidence="9">
    <location>
        <begin position="273"/>
        <end position="282"/>
    </location>
</feature>
<evidence type="ECO:0000256" key="7">
    <source>
        <dbReference type="ARBA" id="ARBA00023242"/>
    </source>
</evidence>
<comment type="subcellular location">
    <subcellularLocation>
        <location evidence="1">Nucleus</location>
    </subcellularLocation>
</comment>
<dbReference type="PANTHER" id="PTHR24404:SF114">
    <property type="entry name" value="KLUMPFUSS, ISOFORM B-RELATED"/>
    <property type="match status" value="1"/>
</dbReference>
<gene>
    <name evidence="11" type="ORF">LSTR_LSTR014513</name>
</gene>
<reference evidence="11 12" key="1">
    <citation type="journal article" date="2017" name="Gigascience">
        <title>Genome sequence of the small brown planthopper, Laodelphax striatellus.</title>
        <authorList>
            <person name="Zhu J."/>
            <person name="Jiang F."/>
            <person name="Wang X."/>
            <person name="Yang P."/>
            <person name="Bao Y."/>
            <person name="Zhao W."/>
            <person name="Wang W."/>
            <person name="Lu H."/>
            <person name="Wang Q."/>
            <person name="Cui N."/>
            <person name="Li J."/>
            <person name="Chen X."/>
            <person name="Luo L."/>
            <person name="Yu J."/>
            <person name="Kang L."/>
            <person name="Cui F."/>
        </authorList>
    </citation>
    <scope>NUCLEOTIDE SEQUENCE [LARGE SCALE GENOMIC DNA]</scope>
    <source>
        <strain evidence="11">Lst14</strain>
    </source>
</reference>
<feature type="compositionally biased region" description="Acidic residues" evidence="9">
    <location>
        <begin position="691"/>
        <end position="705"/>
    </location>
</feature>
<dbReference type="FunFam" id="3.30.160.60:FF:000446">
    <property type="entry name" value="Zinc finger protein"/>
    <property type="match status" value="1"/>
</dbReference>
<sequence length="2428" mass="265154">MVKGENPTIEHVVQVGEAGGEPSSTEQSSNDEEQPPNDEQTSDEPNDSNGDPNGSDGSGGAEPPTEDDGEEDEEGDDEEGDGEEVEEEQNNEEENAEEEESSDEMVDNEDSETPPLVINQFGTDFEETNSSNSVNSEPAPAVHEEEQETKRTEQQVEEELDASSAVVHAGGSAGVQDQPGPSGDRGQGDTPAGNDPLGDDHEEDEPPEQEEEGGPGEDLNAQQPPEQQAPNDDGPEDPPNEEEEEEEEEDDEDEAEDELDDDGGENNGDDGENNGGGGGGFGHPPAPGPPFLDLGGGGDRPIRRERGRGGHVPGPGGDQPTDAIGQGRGHGQAAALQASSSSQLLEQPADDGLCELSSSNPVDEPLESMTSTLLEDKVSIDNVVRTNKVPDNNCETFTNCSSSLKTDTSSKTPVATTEINSIEVPETNASSQIESKLDSPFLENREVDKLVAKDENQSVMAAKTSFEKFVENSVSNEQQTISNSSIDEKISISDKTQGVENSESNDEASDTDVKNIQVETPSIENFLKDETASKTQTVDKLTVNESNTSEPPNVESKVEPKSLENQVDKWPSNDDSMNPVSEIVDNPPVPTFSISDSDSKDGIQSVNDPVVDVKIPADNEPIKCDNPAEDENLDENMKTSSVESKDETEICSANDDITLKSEDQPMVKTEQSSIDNSHQSISEVDKTLESVLEDQTDDKNFEDENESKIDKESQNIEDENESKIDKESQNLERDATAEKPELHVILKTPEQNTTDSKSIAGVLVTSEIKPAEALPIDSPNNVVDNVEGNLQSLCAATGNVTETNTQSISDEKYEGDEVQETSDPEKSSSTEEPDGNAENAGYTVSKDTPTSSDQESDRNAEKTGETCNAEIENTEDAVSSEWKLPKRASKSFDFLGTLFASDNDDDSPSDDEDSDFTCDDHEIEEAEKEEDLLVKKSETRRKSLRNFRGRQGKQDKQDETLVVGKRSFRLTKNSTIQKSVAGSKNFAQRNKCIGNLESTVALTKRGTPIPLRVLRKSLLENNGNLSAFGRGRNAASIGSSVLVTCSSSKEDDNDSQSKDPSFDDDTISLRSGNSVSRGENSISLRSSMRISGKSNDDIDNEDDEDDDSGLCDNVSQLGSNSELNQSQQAGRVKCDHCGSTYSTKSNLQRHIANHCRALNGVDKDSRRKKADDLKRKKLRKYYNTGSCAKRRRRSFEGAGSSSLEEEEESETSDNEYSEEANSSKTQKDKGTSTTGLVYSPRLILHRIDNGKIDSITGDKKSESEEIVNISETDKSIQVGQGECNIKSAKNFRCTDCRRSFYTEDDLSLHGMIHTNRTDFPCPRCGKVFPTFPNLRVHMRTHATGPPCLCDVCGKAFNTPSSLKVHMKTHDDDEKFNCSYCNRTFNFVGNLKVHERLHTGEKPYKCSLCERCFTQSTSLKLHVQSLHMQQRIPLPCDKCCRKFRSKETLERHKLCHVDYRRFKCDICDSVSFNNRAGLKHHMETKHLCTDGGAVDLIGNKSPNDLINQQSSTNQDHNLTANQNCVAKLPSISVLGVKSSITSVADTGQMMGLSPLQNLVQSTRFNPHLGGINEQNSTNLPSTASKSTSSGPQFCINGHNLSITPRECNDYCQVPVLNQGGFNMDANRGTATSDACNFNNSTPLKDKLDTASSDLSSGTVGDNRNHLIVNKTGFGDLSPINSSMTGIKNNICPPQYNVAMSSRGGMGRGGRGSRGGRGRGGGSFNFQNFPPHKCGACSARFDKKVSLRRHIKESHSGPFGDVNETLMQLQNDLEDLQRIYGNKKVENNRRGAGAGRRKSVEGRKQSTDLESGFDESGATEGPQPGTFNDSNKPETTFTSSFNVESLLSKSSGDADARTGTGGESSVESGEGAFPQSNQTKNADLDSSSNTDNFNELEGGNLDDESAKAGKSRTKYEFGCHLCDKSFPTTMGLVRHKNFVHKVPSERCRLPMRDKPFECEYCTKRFTFETGAQKHIQRHIEKGHSKRVKKEKVIRKPSGSQLNYPSTSGVNSSSYSAPPSVDSAYVVSASAQATSTLQRTADSTADISDLNRPTSLPSFKWNDYRSPLVNPNDTSTLAINQNHLYDPYHNNPNSWAAINQKPNFYKNHTYDKTIYPISTSSTTHNEFGYVGNDAFSKPLGMTPSLFSHNNTNLYPGATSYSEAAASKSSSSFSVPASYSDVTSSTYAQPAPSTSTSTYVTQEFMPKTSTENDYTYSSNAFIGSSLQPIYSGEKTEPSASDAFNDNQAGSYFKSDPDYSNAPPANYEAKIAPTFEPKMPQNVGNDQFMFNNAATDDSSYMKNAFHAAHLLDASNYEKTYYNLDSNKFKNDSAYSQSTAAESSYSLTRLDGYATSPTPSVSKPASPYYDTQLKPQLLPPPATKEEHFVNYYKSYQYPEMPPPPPVAGQMDRTDTNNDRNYGANEWGGMMYNNL</sequence>
<feature type="compositionally biased region" description="Polar residues" evidence="9">
    <location>
        <begin position="1995"/>
        <end position="2004"/>
    </location>
</feature>
<keyword evidence="12" id="KW-1185">Reference proteome</keyword>
<dbReference type="InParanoid" id="A0A482WSE3"/>
<evidence type="ECO:0000259" key="10">
    <source>
        <dbReference type="PROSITE" id="PS50157"/>
    </source>
</evidence>
<evidence type="ECO:0000256" key="5">
    <source>
        <dbReference type="ARBA" id="ARBA00022833"/>
    </source>
</evidence>
<feature type="compositionally biased region" description="Acidic residues" evidence="9">
    <location>
        <begin position="813"/>
        <end position="822"/>
    </location>
</feature>
<feature type="domain" description="C2H2-type" evidence="10">
    <location>
        <begin position="1433"/>
        <end position="1460"/>
    </location>
</feature>
<feature type="domain" description="C2H2-type" evidence="10">
    <location>
        <begin position="1915"/>
        <end position="1943"/>
    </location>
</feature>
<keyword evidence="2" id="KW-0479">Metal-binding</keyword>
<feature type="compositionally biased region" description="Basic and acidic residues" evidence="9">
    <location>
        <begin position="142"/>
        <end position="154"/>
    </location>
</feature>
<feature type="region of interest" description="Disordered" evidence="9">
    <location>
        <begin position="797"/>
        <end position="885"/>
    </location>
</feature>
<dbReference type="SMART" id="SM00355">
    <property type="entry name" value="ZnF_C2H2"/>
    <property type="match status" value="11"/>
</dbReference>
<keyword evidence="6" id="KW-0238">DNA-binding</keyword>
<dbReference type="Proteomes" id="UP000291343">
    <property type="component" value="Unassembled WGS sequence"/>
</dbReference>
<feature type="compositionally biased region" description="Basic and acidic residues" evidence="9">
    <location>
        <begin position="855"/>
        <end position="864"/>
    </location>
</feature>
<feature type="region of interest" description="Disordered" evidence="9">
    <location>
        <begin position="897"/>
        <end position="919"/>
    </location>
</feature>
<evidence type="ECO:0000256" key="8">
    <source>
        <dbReference type="PROSITE-ProRule" id="PRU00042"/>
    </source>
</evidence>
<dbReference type="GO" id="GO:0003700">
    <property type="term" value="F:DNA-binding transcription factor activity"/>
    <property type="evidence" value="ECO:0007669"/>
    <property type="project" value="TreeGrafter"/>
</dbReference>
<dbReference type="InterPro" id="IPR036236">
    <property type="entry name" value="Znf_C2H2_sf"/>
</dbReference>
<feature type="region of interest" description="Disordered" evidence="9">
    <location>
        <begin position="1"/>
        <end position="366"/>
    </location>
</feature>
<evidence type="ECO:0000256" key="2">
    <source>
        <dbReference type="ARBA" id="ARBA00022723"/>
    </source>
</evidence>
<evidence type="ECO:0000313" key="11">
    <source>
        <dbReference type="EMBL" id="RZF36497.1"/>
    </source>
</evidence>
<feature type="domain" description="C2H2-type" evidence="10">
    <location>
        <begin position="1347"/>
        <end position="1374"/>
    </location>
</feature>
<dbReference type="PROSITE" id="PS50157">
    <property type="entry name" value="ZINC_FINGER_C2H2_2"/>
    <property type="match status" value="10"/>
</dbReference>
<feature type="compositionally biased region" description="Low complexity" evidence="9">
    <location>
        <begin position="332"/>
        <end position="345"/>
    </location>
</feature>
<feature type="compositionally biased region" description="Polar residues" evidence="9">
    <location>
        <begin position="1872"/>
        <end position="1891"/>
    </location>
</feature>
<evidence type="ECO:0000256" key="1">
    <source>
        <dbReference type="ARBA" id="ARBA00004123"/>
    </source>
</evidence>
<dbReference type="FunFam" id="3.30.160.60:FF:000534">
    <property type="entry name" value="zinc finger protein 674"/>
    <property type="match status" value="1"/>
</dbReference>
<dbReference type="GO" id="GO:0006357">
    <property type="term" value="P:regulation of transcription by RNA polymerase II"/>
    <property type="evidence" value="ECO:0007669"/>
    <property type="project" value="TreeGrafter"/>
</dbReference>
<feature type="compositionally biased region" description="Low complexity" evidence="9">
    <location>
        <begin position="128"/>
        <end position="137"/>
    </location>
</feature>
<feature type="domain" description="C2H2-type" evidence="10">
    <location>
        <begin position="1954"/>
        <end position="1981"/>
    </location>
</feature>
<feature type="compositionally biased region" description="Acidic residues" evidence="9">
    <location>
        <begin position="29"/>
        <end position="46"/>
    </location>
</feature>
<feature type="compositionally biased region" description="Acidic residues" evidence="9">
    <location>
        <begin position="200"/>
        <end position="215"/>
    </location>
</feature>
<feature type="compositionally biased region" description="Polar residues" evidence="9">
    <location>
        <begin position="1068"/>
        <end position="1093"/>
    </location>
</feature>
<proteinExistence type="predicted"/>
<feature type="domain" description="C2H2-type" evidence="10">
    <location>
        <begin position="1375"/>
        <end position="1402"/>
    </location>
</feature>
<feature type="domain" description="C2H2-type" evidence="10">
    <location>
        <begin position="1730"/>
        <end position="1758"/>
    </location>
</feature>
<protein>
    <recommendedName>
        <fullName evidence="10">C2H2-type domain-containing protein</fullName>
    </recommendedName>
</protein>
<feature type="domain" description="C2H2-type" evidence="10">
    <location>
        <begin position="1132"/>
        <end position="1154"/>
    </location>
</feature>
<feature type="region of interest" description="Disordered" evidence="9">
    <location>
        <begin position="2229"/>
        <end position="2255"/>
    </location>
</feature>
<keyword evidence="5" id="KW-0862">Zinc</keyword>
<feature type="compositionally biased region" description="Low complexity" evidence="9">
    <location>
        <begin position="217"/>
        <end position="232"/>
    </location>
</feature>
<feature type="region of interest" description="Disordered" evidence="9">
    <location>
        <begin position="1976"/>
        <end position="2013"/>
    </location>
</feature>
<dbReference type="Gene3D" id="3.30.160.60">
    <property type="entry name" value="Classic Zinc Finger"/>
    <property type="match status" value="6"/>
</dbReference>
<feature type="compositionally biased region" description="Polar residues" evidence="9">
    <location>
        <begin position="533"/>
        <end position="551"/>
    </location>
</feature>
<feature type="region of interest" description="Disordered" evidence="9">
    <location>
        <begin position="1046"/>
        <end position="1108"/>
    </location>
</feature>
<feature type="domain" description="C2H2-type" evidence="10">
    <location>
        <begin position="1319"/>
        <end position="1346"/>
    </location>
</feature>
<feature type="compositionally biased region" description="Basic residues" evidence="9">
    <location>
        <begin position="1981"/>
        <end position="1992"/>
    </location>
</feature>
<feature type="domain" description="C2H2-type" evidence="10">
    <location>
        <begin position="1291"/>
        <end position="1318"/>
    </location>
</feature>
<feature type="compositionally biased region" description="Acidic residues" evidence="9">
    <location>
        <begin position="233"/>
        <end position="272"/>
    </location>
</feature>
<dbReference type="STRING" id="195883.A0A482WSE3"/>
<feature type="compositionally biased region" description="Acidic residues" evidence="9">
    <location>
        <begin position="1203"/>
        <end position="1218"/>
    </location>
</feature>
<dbReference type="EMBL" id="QKKF02026366">
    <property type="protein sequence ID" value="RZF36497.1"/>
    <property type="molecule type" value="Genomic_DNA"/>
</dbReference>
<organism evidence="11 12">
    <name type="scientific">Laodelphax striatellus</name>
    <name type="common">Small brown planthopper</name>
    <name type="synonym">Delphax striatella</name>
    <dbReference type="NCBI Taxonomy" id="195883"/>
    <lineage>
        <taxon>Eukaryota</taxon>
        <taxon>Metazoa</taxon>
        <taxon>Ecdysozoa</taxon>
        <taxon>Arthropoda</taxon>
        <taxon>Hexapoda</taxon>
        <taxon>Insecta</taxon>
        <taxon>Pterygota</taxon>
        <taxon>Neoptera</taxon>
        <taxon>Paraneoptera</taxon>
        <taxon>Hemiptera</taxon>
        <taxon>Auchenorrhyncha</taxon>
        <taxon>Fulgoroidea</taxon>
        <taxon>Delphacidae</taxon>
        <taxon>Criomorphinae</taxon>
        <taxon>Laodelphax</taxon>
    </lineage>
</organism>
<feature type="compositionally biased region" description="Polar residues" evidence="9">
    <location>
        <begin position="2233"/>
        <end position="2245"/>
    </location>
</feature>
<keyword evidence="3" id="KW-0677">Repeat</keyword>
<feature type="compositionally biased region" description="Polar residues" evidence="9">
    <location>
        <begin position="592"/>
        <end position="607"/>
    </location>
</feature>
<evidence type="ECO:0000256" key="6">
    <source>
        <dbReference type="ARBA" id="ARBA00023125"/>
    </source>
</evidence>
<feature type="region of interest" description="Disordered" evidence="9">
    <location>
        <begin position="1192"/>
        <end position="1234"/>
    </location>
</feature>
<feature type="compositionally biased region" description="Acidic residues" evidence="9">
    <location>
        <begin position="902"/>
        <end position="919"/>
    </location>
</feature>
<dbReference type="SUPFAM" id="SSF57667">
    <property type="entry name" value="beta-beta-alpha zinc fingers"/>
    <property type="match status" value="5"/>
</dbReference>
<feature type="domain" description="C2H2-type" evidence="10">
    <location>
        <begin position="1403"/>
        <end position="1431"/>
    </location>
</feature>
<dbReference type="InterPro" id="IPR013087">
    <property type="entry name" value="Znf_C2H2_type"/>
</dbReference>
<feature type="compositionally biased region" description="Basic and acidic residues" evidence="9">
    <location>
        <begin position="1796"/>
        <end position="1805"/>
    </location>
</feature>
<feature type="region of interest" description="Disordered" evidence="9">
    <location>
        <begin position="472"/>
        <end position="758"/>
    </location>
</feature>
<feature type="compositionally biased region" description="Gly residues" evidence="9">
    <location>
        <begin position="1702"/>
        <end position="1721"/>
    </location>
</feature>
<dbReference type="PROSITE" id="PS00028">
    <property type="entry name" value="ZINC_FINGER_C2H2_1"/>
    <property type="match status" value="10"/>
</dbReference>
<feature type="compositionally biased region" description="Acidic residues" evidence="9">
    <location>
        <begin position="1097"/>
        <end position="1108"/>
    </location>
</feature>
<accession>A0A482WSE3</accession>
<dbReference type="GO" id="GO:0005634">
    <property type="term" value="C:nucleus"/>
    <property type="evidence" value="ECO:0007669"/>
    <property type="project" value="UniProtKB-SubCell"/>
</dbReference>
<comment type="caution">
    <text evidence="11">The sequence shown here is derived from an EMBL/GenBank/DDBJ whole genome shotgun (WGS) entry which is preliminary data.</text>
</comment>
<feature type="compositionally biased region" description="Basic and acidic residues" evidence="9">
    <location>
        <begin position="721"/>
        <end position="744"/>
    </location>
</feature>
<dbReference type="Pfam" id="PF00096">
    <property type="entry name" value="zf-C2H2"/>
    <property type="match status" value="5"/>
</dbReference>
<feature type="region of interest" description="Disordered" evidence="9">
    <location>
        <begin position="1782"/>
        <end position="1905"/>
    </location>
</feature>
<dbReference type="InterPro" id="IPR050589">
    <property type="entry name" value="Ikaros_C2H2-ZF"/>
</dbReference>
<name>A0A482WSE3_LAOST</name>
<dbReference type="PANTHER" id="PTHR24404">
    <property type="entry name" value="ZINC FINGER PROTEIN"/>
    <property type="match status" value="1"/>
</dbReference>
<feature type="compositionally biased region" description="Polar residues" evidence="9">
    <location>
        <begin position="1823"/>
        <end position="1849"/>
    </location>
</feature>
<keyword evidence="4 8" id="KW-0863">Zinc-finger</keyword>
<feature type="region of interest" description="Disordered" evidence="9">
    <location>
        <begin position="1702"/>
        <end position="1725"/>
    </location>
</feature>
<feature type="compositionally biased region" description="Acidic residues" evidence="9">
    <location>
        <begin position="64"/>
        <end position="112"/>
    </location>
</feature>
<evidence type="ECO:0000313" key="12">
    <source>
        <dbReference type="Proteomes" id="UP000291343"/>
    </source>
</evidence>
<feature type="compositionally biased region" description="Polar residues" evidence="9">
    <location>
        <begin position="669"/>
        <end position="682"/>
    </location>
</feature>
<evidence type="ECO:0000256" key="4">
    <source>
        <dbReference type="ARBA" id="ARBA00022771"/>
    </source>
</evidence>
<evidence type="ECO:0000256" key="3">
    <source>
        <dbReference type="ARBA" id="ARBA00022737"/>
    </source>
</evidence>
<dbReference type="GO" id="GO:0000978">
    <property type="term" value="F:RNA polymerase II cis-regulatory region sequence-specific DNA binding"/>
    <property type="evidence" value="ECO:0007669"/>
    <property type="project" value="TreeGrafter"/>
</dbReference>
<keyword evidence="7" id="KW-0539">Nucleus</keyword>
<feature type="region of interest" description="Disordered" evidence="9">
    <location>
        <begin position="1569"/>
        <end position="1589"/>
    </location>
</feature>
<evidence type="ECO:0000256" key="9">
    <source>
        <dbReference type="SAM" id="MobiDB-lite"/>
    </source>
</evidence>
<feature type="compositionally biased region" description="Polar residues" evidence="9">
    <location>
        <begin position="1571"/>
        <end position="1589"/>
    </location>
</feature>
<dbReference type="GO" id="GO:0008270">
    <property type="term" value="F:zinc ion binding"/>
    <property type="evidence" value="ECO:0007669"/>
    <property type="project" value="UniProtKB-KW"/>
</dbReference>